<reference evidence="7 8" key="1">
    <citation type="submission" date="2017-04" db="EMBL/GenBank/DDBJ databases">
        <title>Complete genome sequence of the Campylobacter cuniculorum type strain LMG24588.</title>
        <authorList>
            <person name="Miller W.G."/>
            <person name="Yee E."/>
            <person name="Revez J."/>
            <person name="Bono J.L."/>
            <person name="Rossi M."/>
        </authorList>
    </citation>
    <scope>NUCLEOTIDE SEQUENCE [LARGE SCALE GENOMIC DNA]</scope>
    <source>
        <strain evidence="7 8">LMG 24588</strain>
    </source>
</reference>
<dbReference type="Pfam" id="PF01370">
    <property type="entry name" value="Epimerase"/>
    <property type="match status" value="2"/>
</dbReference>
<name>A0A1W6BXA7_9BACT</name>
<dbReference type="GO" id="GO:0050577">
    <property type="term" value="F:GDP-L-fucose synthase activity"/>
    <property type="evidence" value="ECO:0007669"/>
    <property type="project" value="UniProtKB-UniRule"/>
</dbReference>
<feature type="binding site" evidence="5">
    <location>
        <begin position="15"/>
        <end position="21"/>
    </location>
    <ligand>
        <name>NADP(+)</name>
        <dbReference type="ChEBI" id="CHEBI:58349"/>
    </ligand>
</feature>
<dbReference type="CDD" id="cd05239">
    <property type="entry name" value="GDP_FS_SDR_e"/>
    <property type="match status" value="1"/>
</dbReference>
<feature type="domain" description="NAD-dependent epimerase/dehydratase" evidence="6">
    <location>
        <begin position="233"/>
        <end position="267"/>
    </location>
</feature>
<dbReference type="UniPathway" id="UPA00128">
    <property type="reaction ID" value="UER00191"/>
</dbReference>
<feature type="site" description="Important for catalytic activity" evidence="5">
    <location>
        <position position="112"/>
    </location>
</feature>
<dbReference type="InterPro" id="IPR036291">
    <property type="entry name" value="NAD(P)-bd_dom_sf"/>
</dbReference>
<protein>
    <recommendedName>
        <fullName evidence="5">GDP-L-fucose synthase</fullName>
        <ecNumber evidence="5">1.1.1.271</ecNumber>
    </recommendedName>
    <alternativeName>
        <fullName evidence="5">GDP-4-keto-6-deoxy-D-mannose-3,5-epimerase-4-reductase</fullName>
    </alternativeName>
</protein>
<keyword evidence="4 5" id="KW-0413">Isomerase</keyword>
<feature type="binding site" evidence="5">
    <location>
        <position position="184"/>
    </location>
    <ligand>
        <name>NADP(+)</name>
        <dbReference type="ChEBI" id="CHEBI:58349"/>
    </ligand>
</feature>
<dbReference type="InterPro" id="IPR028614">
    <property type="entry name" value="GDP_fucose/colitose_synth"/>
</dbReference>
<feature type="binding site" evidence="5">
    <location>
        <position position="192"/>
    </location>
    <ligand>
        <name>substrate</name>
    </ligand>
</feature>
<dbReference type="GO" id="GO:0042351">
    <property type="term" value="P:'de novo' GDP-L-fucose biosynthetic process"/>
    <property type="evidence" value="ECO:0007669"/>
    <property type="project" value="UniProtKB-UniRule"/>
</dbReference>
<dbReference type="HAMAP" id="MF_00956">
    <property type="entry name" value="GDP_fucose_synth"/>
    <property type="match status" value="1"/>
</dbReference>
<evidence type="ECO:0000256" key="2">
    <source>
        <dbReference type="ARBA" id="ARBA00022857"/>
    </source>
</evidence>
<dbReference type="eggNOG" id="COG0451">
    <property type="taxonomic scope" value="Bacteria"/>
</dbReference>
<dbReference type="KEGG" id="ccun:CCUN_1146"/>
<dbReference type="PANTHER" id="PTHR43238">
    <property type="entry name" value="GDP-L-FUCOSE SYNTHASE"/>
    <property type="match status" value="1"/>
</dbReference>
<evidence type="ECO:0000259" key="6">
    <source>
        <dbReference type="Pfam" id="PF01370"/>
    </source>
</evidence>
<evidence type="ECO:0000313" key="8">
    <source>
        <dbReference type="Proteomes" id="UP000192902"/>
    </source>
</evidence>
<dbReference type="PANTHER" id="PTHR43238:SF1">
    <property type="entry name" value="GDP-L-FUCOSE SYNTHASE"/>
    <property type="match status" value="1"/>
</dbReference>
<feature type="binding site" evidence="5">
    <location>
        <position position="247"/>
    </location>
    <ligand>
        <name>substrate</name>
    </ligand>
</feature>
<dbReference type="InterPro" id="IPR001509">
    <property type="entry name" value="Epimerase_deHydtase"/>
</dbReference>
<keyword evidence="2 5" id="KW-0521">NADP</keyword>
<comment type="caution">
    <text evidence="5">Lacks conserved residue(s) required for the propagation of feature annotation.</text>
</comment>
<dbReference type="GO" id="GO:0070401">
    <property type="term" value="F:NADP+ binding"/>
    <property type="evidence" value="ECO:0007669"/>
    <property type="project" value="UniProtKB-UniRule"/>
</dbReference>
<comment type="function">
    <text evidence="5">Catalyzes the two-step NADP-dependent conversion of GDP-4-dehydro-6-deoxy-D-mannose to GDP-fucose, involving an epimerase and a reductase reaction.</text>
</comment>
<evidence type="ECO:0000256" key="4">
    <source>
        <dbReference type="ARBA" id="ARBA00023235"/>
    </source>
</evidence>
<dbReference type="GO" id="GO:0016853">
    <property type="term" value="F:isomerase activity"/>
    <property type="evidence" value="ECO:0007669"/>
    <property type="project" value="UniProtKB-KW"/>
</dbReference>
<dbReference type="AlphaFoldDB" id="A0A1W6BXA7"/>
<feature type="site" description="Important for catalytic activity" evidence="5">
    <location>
        <position position="114"/>
    </location>
</feature>
<keyword evidence="5" id="KW-0511">Multifunctional enzyme</keyword>
<keyword evidence="3 5" id="KW-0560">Oxidoreductase</keyword>
<dbReference type="Proteomes" id="UP000192902">
    <property type="component" value="Chromosome"/>
</dbReference>
<dbReference type="STRING" id="1121267.CCUN_1146"/>
<feature type="binding site" evidence="5">
    <location>
        <position position="320"/>
    </location>
    <ligand>
        <name>substrate</name>
    </ligand>
</feature>
<gene>
    <name evidence="5" type="primary">fcl</name>
    <name evidence="7" type="ORF">CCUN_1146</name>
</gene>
<proteinExistence type="inferred from homology"/>
<evidence type="ECO:0000256" key="3">
    <source>
        <dbReference type="ARBA" id="ARBA00023002"/>
    </source>
</evidence>
<dbReference type="SUPFAM" id="SSF51735">
    <property type="entry name" value="NAD(P)-binding Rossmann-fold domains"/>
    <property type="match status" value="1"/>
</dbReference>
<evidence type="ECO:0000256" key="1">
    <source>
        <dbReference type="ARBA" id="ARBA00005959"/>
    </source>
</evidence>
<dbReference type="Gene3D" id="3.40.50.720">
    <property type="entry name" value="NAD(P)-binding Rossmann-like Domain"/>
    <property type="match status" value="2"/>
</dbReference>
<comment type="similarity">
    <text evidence="1 5">Belongs to the NAD(P)-dependent epimerase/dehydratase family. Fucose synthase subfamily.</text>
</comment>
<feature type="domain" description="NAD-dependent epimerase/dehydratase" evidence="6">
    <location>
        <begin position="11"/>
        <end position="221"/>
    </location>
</feature>
<dbReference type="RefSeq" id="WP_332068407.1">
    <property type="nucleotide sequence ID" value="NZ_CP020867.1"/>
</dbReference>
<comment type="pathway">
    <text evidence="5">Nucleotide-sugar biosynthesis; GDP-L-fucose biosynthesis via de novo pathway; GDP-L-fucose from GDP-alpha-D-mannose: step 2/2.</text>
</comment>
<feature type="active site" description="Proton donor/acceptor" evidence="5">
    <location>
        <position position="141"/>
    </location>
</feature>
<sequence length="360" mass="40793">MATSIQKDSKIYIAGHRGLVGSAVLKKLKEEGYKNLITKTHQELDLINQKAVQEFFKKEKPEVVIFCAAKVGGMLAQLKQRGNFLYENLMMQSNVIHSAYENGCKRLLFIASFCIYPEFAQLPIKENALFQGDLQYNNEPYGIAKIAGVKMCEFYSLQYGLDYLSIAPISVYGAEDRFDFLSSHVQAAIFRKIYLAKLLNEGKYNELLKDLRHYEHISDINAAKAYLKSYNIDENEVILLGTGKVSREFLHCDDLAQACVYFMENTSFKQCLENENGKMKNSQINIGTGELVSIAELAFLIKEIVDFKGKISFENKAQNDGTIKKLSDFNKAKRLGWSGAKIGLKEGLTQMYEAYVSKFL</sequence>
<feature type="binding site" evidence="5">
    <location>
        <position position="145"/>
    </location>
    <ligand>
        <name>NADP(+)</name>
        <dbReference type="ChEBI" id="CHEBI:58349"/>
    </ligand>
</feature>
<organism evidence="7 8">
    <name type="scientific">Campylobacter cuniculorum DSM 23162 = LMG 24588</name>
    <dbReference type="NCBI Taxonomy" id="1121267"/>
    <lineage>
        <taxon>Bacteria</taxon>
        <taxon>Pseudomonadati</taxon>
        <taxon>Campylobacterota</taxon>
        <taxon>Epsilonproteobacteria</taxon>
        <taxon>Campylobacterales</taxon>
        <taxon>Campylobacteraceae</taxon>
        <taxon>Campylobacter</taxon>
    </lineage>
</organism>
<evidence type="ECO:0000256" key="5">
    <source>
        <dbReference type="HAMAP-Rule" id="MF_00956"/>
    </source>
</evidence>
<dbReference type="EC" id="1.1.1.271" evidence="5"/>
<evidence type="ECO:0000313" key="7">
    <source>
        <dbReference type="EMBL" id="ARJ56743.1"/>
    </source>
</evidence>
<dbReference type="EMBL" id="CP020867">
    <property type="protein sequence ID" value="ARJ56743.1"/>
    <property type="molecule type" value="Genomic_DNA"/>
</dbReference>
<comment type="catalytic activity">
    <reaction evidence="5">
        <text>GDP-beta-L-fucose + NADP(+) = GDP-4-dehydro-alpha-D-rhamnose + NADPH + H(+)</text>
        <dbReference type="Rhea" id="RHEA:18885"/>
        <dbReference type="ChEBI" id="CHEBI:15378"/>
        <dbReference type="ChEBI" id="CHEBI:57273"/>
        <dbReference type="ChEBI" id="CHEBI:57783"/>
        <dbReference type="ChEBI" id="CHEBI:57964"/>
        <dbReference type="ChEBI" id="CHEBI:58349"/>
        <dbReference type="EC" id="1.1.1.271"/>
    </reaction>
</comment>
<accession>A0A1W6BXA7</accession>